<dbReference type="Pfam" id="PF00296">
    <property type="entry name" value="Bac_luciferase"/>
    <property type="match status" value="1"/>
</dbReference>
<sequence>MTVQVGRYGVWRRGRELDGALAARIEELGYGAIWIGGSPPAELGIVEELLSATDAIAVGTSIVNMWNSPADEVARSYHRIEKAFPGRFLLGVGVGHPEATTQYAKPFDTIVGYLDALDAAGVPVEGRALAALGPKVLRVSAERTAGALPYLTTPEHTREAREILGDGRLLVAEHKVVLDTDPQRARDLGRPAVVSPYLGLVNYRRNLMRLGFTARQLDDAADEVIDAVVAHGDAAAVAARLNEHLAAGADHVCAQLLVPGSDDPVPGLTELAGALGL</sequence>
<dbReference type="Gene3D" id="3.20.20.30">
    <property type="entry name" value="Luciferase-like domain"/>
    <property type="match status" value="2"/>
</dbReference>
<proteinExistence type="predicted"/>
<dbReference type="SUPFAM" id="SSF51679">
    <property type="entry name" value="Bacterial luciferase-like"/>
    <property type="match status" value="1"/>
</dbReference>
<protein>
    <recommendedName>
        <fullName evidence="1">Luciferase-like domain-containing protein</fullName>
    </recommendedName>
</protein>
<dbReference type="GO" id="GO:0005829">
    <property type="term" value="C:cytosol"/>
    <property type="evidence" value="ECO:0007669"/>
    <property type="project" value="TreeGrafter"/>
</dbReference>
<dbReference type="GO" id="GO:0016705">
    <property type="term" value="F:oxidoreductase activity, acting on paired donors, with incorporation or reduction of molecular oxygen"/>
    <property type="evidence" value="ECO:0007669"/>
    <property type="project" value="InterPro"/>
</dbReference>
<evidence type="ECO:0000259" key="1">
    <source>
        <dbReference type="Pfam" id="PF00296"/>
    </source>
</evidence>
<reference evidence="2 3" key="1">
    <citation type="submission" date="2019-07" db="EMBL/GenBank/DDBJ databases">
        <title>Whole genome shotgun sequence of Pseudonocardia sulfidoxydans NBRC 16205.</title>
        <authorList>
            <person name="Hosoyama A."/>
            <person name="Uohara A."/>
            <person name="Ohji S."/>
            <person name="Ichikawa N."/>
        </authorList>
    </citation>
    <scope>NUCLEOTIDE SEQUENCE [LARGE SCALE GENOMIC DNA]</scope>
    <source>
        <strain evidence="2 3">NBRC 16205</strain>
    </source>
</reference>
<dbReference type="InterPro" id="IPR036661">
    <property type="entry name" value="Luciferase-like_sf"/>
</dbReference>
<dbReference type="Proteomes" id="UP000321685">
    <property type="component" value="Unassembled WGS sequence"/>
</dbReference>
<dbReference type="InterPro" id="IPR019922">
    <property type="entry name" value="Lucif-like_OxRdatse_MSMEG_4141"/>
</dbReference>
<dbReference type="PANTHER" id="PTHR30137:SF18">
    <property type="entry name" value="CONSERVED PROTEIN"/>
    <property type="match status" value="1"/>
</dbReference>
<evidence type="ECO:0000313" key="3">
    <source>
        <dbReference type="Proteomes" id="UP000321685"/>
    </source>
</evidence>
<dbReference type="OrthoDB" id="4760590at2"/>
<keyword evidence="3" id="KW-1185">Reference proteome</keyword>
<name>A0A511D938_9PSEU</name>
<accession>A0A511D938</accession>
<dbReference type="InterPro" id="IPR050766">
    <property type="entry name" value="Bact_Lucif_Oxidored"/>
</dbReference>
<dbReference type="EMBL" id="BJVJ01000002">
    <property type="protein sequence ID" value="GEL21312.1"/>
    <property type="molecule type" value="Genomic_DNA"/>
</dbReference>
<evidence type="ECO:0000313" key="2">
    <source>
        <dbReference type="EMBL" id="GEL21312.1"/>
    </source>
</evidence>
<dbReference type="InterPro" id="IPR011251">
    <property type="entry name" value="Luciferase-like_dom"/>
</dbReference>
<organism evidence="2 3">
    <name type="scientific">Pseudonocardia sulfidoxydans NBRC 16205</name>
    <dbReference type="NCBI Taxonomy" id="1223511"/>
    <lineage>
        <taxon>Bacteria</taxon>
        <taxon>Bacillati</taxon>
        <taxon>Actinomycetota</taxon>
        <taxon>Actinomycetes</taxon>
        <taxon>Pseudonocardiales</taxon>
        <taxon>Pseudonocardiaceae</taxon>
        <taxon>Pseudonocardia</taxon>
    </lineage>
</organism>
<comment type="caution">
    <text evidence="2">The sequence shown here is derived from an EMBL/GenBank/DDBJ whole genome shotgun (WGS) entry which is preliminary data.</text>
</comment>
<dbReference type="RefSeq" id="WP_147101885.1">
    <property type="nucleotide sequence ID" value="NZ_BJVJ01000002.1"/>
</dbReference>
<feature type="domain" description="Luciferase-like" evidence="1">
    <location>
        <begin position="20"/>
        <end position="109"/>
    </location>
</feature>
<dbReference type="NCBIfam" id="TIGR03620">
    <property type="entry name" value="F420_MSMEG_4141"/>
    <property type="match status" value="1"/>
</dbReference>
<dbReference type="PANTHER" id="PTHR30137">
    <property type="entry name" value="LUCIFERASE-LIKE MONOOXYGENASE"/>
    <property type="match status" value="1"/>
</dbReference>
<dbReference type="AlphaFoldDB" id="A0A511D938"/>
<gene>
    <name evidence="2" type="ORF">PSU4_02660</name>
</gene>